<evidence type="ECO:0000259" key="1">
    <source>
        <dbReference type="Pfam" id="PF00535"/>
    </source>
</evidence>
<dbReference type="AlphaFoldDB" id="A0A3D9IFS3"/>
<protein>
    <recommendedName>
        <fullName evidence="1">Glycosyltransferase 2-like domain-containing protein</fullName>
    </recommendedName>
</protein>
<dbReference type="RefSeq" id="WP_246016848.1">
    <property type="nucleotide sequence ID" value="NZ_QRDZ01000030.1"/>
</dbReference>
<dbReference type="InterPro" id="IPR050256">
    <property type="entry name" value="Glycosyltransferase_2"/>
</dbReference>
<evidence type="ECO:0000313" key="2">
    <source>
        <dbReference type="EMBL" id="RED60525.1"/>
    </source>
</evidence>
<organism evidence="2 3">
    <name type="scientific">Cohnella phaseoli</name>
    <dbReference type="NCBI Taxonomy" id="456490"/>
    <lineage>
        <taxon>Bacteria</taxon>
        <taxon>Bacillati</taxon>
        <taxon>Bacillota</taxon>
        <taxon>Bacilli</taxon>
        <taxon>Bacillales</taxon>
        <taxon>Paenibacillaceae</taxon>
        <taxon>Cohnella</taxon>
    </lineage>
</organism>
<feature type="domain" description="Glycosyltransferase 2-like" evidence="1">
    <location>
        <begin position="20"/>
        <end position="145"/>
    </location>
</feature>
<name>A0A3D9IFS3_9BACL</name>
<dbReference type="PANTHER" id="PTHR48090">
    <property type="entry name" value="UNDECAPRENYL-PHOSPHATE 4-DEOXY-4-FORMAMIDO-L-ARABINOSE TRANSFERASE-RELATED"/>
    <property type="match status" value="1"/>
</dbReference>
<keyword evidence="3" id="KW-1185">Reference proteome</keyword>
<dbReference type="PANTHER" id="PTHR48090:SF7">
    <property type="entry name" value="RFBJ PROTEIN"/>
    <property type="match status" value="1"/>
</dbReference>
<gene>
    <name evidence="2" type="ORF">DFP98_13047</name>
</gene>
<evidence type="ECO:0000313" key="3">
    <source>
        <dbReference type="Proteomes" id="UP000256977"/>
    </source>
</evidence>
<proteinExistence type="predicted"/>
<dbReference type="Pfam" id="PF00535">
    <property type="entry name" value="Glycos_transf_2"/>
    <property type="match status" value="1"/>
</dbReference>
<dbReference type="CDD" id="cd04179">
    <property type="entry name" value="DPM_DPG-synthase_like"/>
    <property type="match status" value="1"/>
</dbReference>
<dbReference type="InterPro" id="IPR029044">
    <property type="entry name" value="Nucleotide-diphossugar_trans"/>
</dbReference>
<dbReference type="EMBL" id="QRDZ01000030">
    <property type="protein sequence ID" value="RED60525.1"/>
    <property type="molecule type" value="Genomic_DNA"/>
</dbReference>
<dbReference type="Proteomes" id="UP000256977">
    <property type="component" value="Unassembled WGS sequence"/>
</dbReference>
<reference evidence="2 3" key="1">
    <citation type="submission" date="2018-07" db="EMBL/GenBank/DDBJ databases">
        <title>Genomic Encyclopedia of Type Strains, Phase III (KMG-III): the genomes of soil and plant-associated and newly described type strains.</title>
        <authorList>
            <person name="Whitman W."/>
        </authorList>
    </citation>
    <scope>NUCLEOTIDE SEQUENCE [LARGE SCALE GENOMIC DNA]</scope>
    <source>
        <strain evidence="2 3">CECT 7287</strain>
    </source>
</reference>
<sequence>MLNMTFDQMTCFPGDKEALIIVPAYNEAEGIVRVVNEIRTRAPYADVLVVNDGSDDATGRLAEEAGALVIHLPANLGIGGAVQTGYRYAEENGYRYAAQIDGDGQHNPADFERLLDTLRGSGADMVVGSRFLTGQGFQSTFARKIGIDLLAGLVSGLIGRKVTDPTSGYRICGRRAIELFAHDYPTDYPEVEALVLMDNSGLTFMETPVVMSARKTGKSSISALKSVYYMLKVTLAVLISKSRKSRGLSAQL</sequence>
<dbReference type="InterPro" id="IPR001173">
    <property type="entry name" value="Glyco_trans_2-like"/>
</dbReference>
<accession>A0A3D9IFS3</accession>
<comment type="caution">
    <text evidence="2">The sequence shown here is derived from an EMBL/GenBank/DDBJ whole genome shotgun (WGS) entry which is preliminary data.</text>
</comment>
<dbReference type="SUPFAM" id="SSF53448">
    <property type="entry name" value="Nucleotide-diphospho-sugar transferases"/>
    <property type="match status" value="1"/>
</dbReference>
<dbReference type="Gene3D" id="3.90.550.10">
    <property type="entry name" value="Spore Coat Polysaccharide Biosynthesis Protein SpsA, Chain A"/>
    <property type="match status" value="1"/>
</dbReference>